<organism evidence="2 4">
    <name type="scientific">Phytophthora kernoviae</name>
    <dbReference type="NCBI Taxonomy" id="325452"/>
    <lineage>
        <taxon>Eukaryota</taxon>
        <taxon>Sar</taxon>
        <taxon>Stramenopiles</taxon>
        <taxon>Oomycota</taxon>
        <taxon>Peronosporomycetes</taxon>
        <taxon>Peronosporales</taxon>
        <taxon>Peronosporaceae</taxon>
        <taxon>Phytophthora</taxon>
    </lineage>
</organism>
<dbReference type="Proteomes" id="UP000277300">
    <property type="component" value="Unassembled WGS sequence"/>
</dbReference>
<dbReference type="EMBL" id="MBDO02000271">
    <property type="protein sequence ID" value="RLN58230.1"/>
    <property type="molecule type" value="Genomic_DNA"/>
</dbReference>
<protein>
    <recommendedName>
        <fullName evidence="1">PD-(D/E)XK endonuclease-like domain-containing protein</fullName>
    </recommendedName>
</protein>
<evidence type="ECO:0000313" key="2">
    <source>
        <dbReference type="EMBL" id="RLN58230.1"/>
    </source>
</evidence>
<dbReference type="InterPro" id="IPR011604">
    <property type="entry name" value="PDDEXK-like_dom_sf"/>
</dbReference>
<sequence length="620" mass="69129">MQHNATSWDGLVMDVLAMCGVQKGEDAMTGEFSEGLLRQYTDIVVDDVQRTTPAMARLVGHLCAQPSVQSSASFSQVVLEGDYCLRTQILERQLLETSEHTGHRRTITQTTLKLDDETAEKRVKMQAFAQQLLTSKSDGETAQSVVNSTQVTFVAPYLQQLRETNLTSSASWEQSSQEIDDDGLDSDAGKSCVRVLPLTARALESLEASVKGNGEDRRVLVLMSMRDSKFPGRMKRLTLPLPYDVLSKPYPIQTRAEHLEHTEQLAYQAFTLDTYDEMVLSFAELAATKREVLSRTFKPIWHEEDQPTSNEGVKKLTYEPPHLSYSQISEYLRCPHRYFLSRVMKLGGDTSASMMFGRALHESVAAFATTLAAAQRRGDDVGNAKALAGVEAEEAFVRAWADDGFGLFSSKEQAQFLFDRGTLALWDFMDTYYENPQAQEILHVEREFSVYVPEANVELRGVWDRIDRVTHGDGSFFYVIKEFKSNMSGAERNMRKLADESLQLKLYMYAFRKVFGEAPHGAQLQQIGGSYPHADINTSKAAIRKTTRSGNEALVLFSDKAMQEAEAAVGKVALGLRCGDFDPTPSFAECAFCPYAGSACHFTTDDVSHEPRSARNKSSA</sequence>
<dbReference type="Pfam" id="PF12705">
    <property type="entry name" value="PDDEXK_1"/>
    <property type="match status" value="1"/>
</dbReference>
<evidence type="ECO:0000259" key="1">
    <source>
        <dbReference type="Pfam" id="PF12705"/>
    </source>
</evidence>
<dbReference type="AlphaFoldDB" id="A0A3F2RL72"/>
<dbReference type="Gene3D" id="3.90.320.10">
    <property type="match status" value="1"/>
</dbReference>
<reference evidence="4 5" key="1">
    <citation type="submission" date="2018-07" db="EMBL/GenBank/DDBJ databases">
        <title>Genome sequencing of oomycete isolates from Chile give support for New Zealand origin for Phytophthora kernoviae and make available the first Nothophytophthora sp. genome.</title>
        <authorList>
            <person name="Studholme D.J."/>
            <person name="Sanfuentes E."/>
            <person name="Panda P."/>
            <person name="Hill R."/>
            <person name="Sambles C."/>
            <person name="Grant M."/>
            <person name="Williams N.M."/>
            <person name="Mcdougal R.L."/>
        </authorList>
    </citation>
    <scope>NUCLEOTIDE SEQUENCE [LARGE SCALE GENOMIC DNA]</scope>
    <source>
        <strain evidence="2">Chile6</strain>
        <strain evidence="3">Chile7</strain>
    </source>
</reference>
<evidence type="ECO:0000313" key="5">
    <source>
        <dbReference type="Proteomes" id="UP000284657"/>
    </source>
</evidence>
<accession>A0A3F2RL72</accession>
<dbReference type="InterPro" id="IPR038726">
    <property type="entry name" value="PDDEXK_AddAB-type"/>
</dbReference>
<comment type="caution">
    <text evidence="2">The sequence shown here is derived from an EMBL/GenBank/DDBJ whole genome shotgun (WGS) entry which is preliminary data.</text>
</comment>
<evidence type="ECO:0000313" key="4">
    <source>
        <dbReference type="Proteomes" id="UP000277300"/>
    </source>
</evidence>
<name>A0A3F2RL72_9STRA</name>
<feature type="domain" description="PD-(D/E)XK endonuclease-like" evidence="1">
    <location>
        <begin position="322"/>
        <end position="596"/>
    </location>
</feature>
<dbReference type="OrthoDB" id="64878at2759"/>
<dbReference type="EMBL" id="MBAD02000672">
    <property type="protein sequence ID" value="RLN64361.1"/>
    <property type="molecule type" value="Genomic_DNA"/>
</dbReference>
<proteinExistence type="predicted"/>
<evidence type="ECO:0000313" key="3">
    <source>
        <dbReference type="EMBL" id="RLN64361.1"/>
    </source>
</evidence>
<dbReference type="Proteomes" id="UP000284657">
    <property type="component" value="Unassembled WGS sequence"/>
</dbReference>
<gene>
    <name evidence="3" type="ORF">BBJ29_007330</name>
    <name evidence="2" type="ORF">BBP00_00007116</name>
</gene>